<feature type="domain" description="Photolyase/cryptochrome alpha/beta" evidence="1">
    <location>
        <begin position="11"/>
        <end position="140"/>
    </location>
</feature>
<dbReference type="InterPro" id="IPR036155">
    <property type="entry name" value="Crypto/Photolyase_N_sf"/>
</dbReference>
<dbReference type="GO" id="GO:0003677">
    <property type="term" value="F:DNA binding"/>
    <property type="evidence" value="ECO:0007669"/>
    <property type="project" value="TreeGrafter"/>
</dbReference>
<dbReference type="InterPro" id="IPR006050">
    <property type="entry name" value="DNA_photolyase_N"/>
</dbReference>
<reference evidence="2 3" key="1">
    <citation type="submission" date="2020-01" db="EMBL/GenBank/DDBJ databases">
        <authorList>
            <person name="Chen J."/>
            <person name="Zhu S."/>
            <person name="Yang J."/>
        </authorList>
    </citation>
    <scope>NUCLEOTIDE SEQUENCE [LARGE SCALE GENOMIC DNA]</scope>
    <source>
        <strain evidence="2 3">345S023</strain>
    </source>
</reference>
<dbReference type="PROSITE" id="PS51645">
    <property type="entry name" value="PHR_CRY_ALPHA_BETA"/>
    <property type="match status" value="1"/>
</dbReference>
<dbReference type="GO" id="GO:0003904">
    <property type="term" value="F:deoxyribodipyrimidine photo-lyase activity"/>
    <property type="evidence" value="ECO:0007669"/>
    <property type="project" value="TreeGrafter"/>
</dbReference>
<protein>
    <recommendedName>
        <fullName evidence="1">Photolyase/cryptochrome alpha/beta domain-containing protein</fullName>
    </recommendedName>
</protein>
<dbReference type="Proteomes" id="UP000470213">
    <property type="component" value="Unassembled WGS sequence"/>
</dbReference>
<comment type="caution">
    <text evidence="2">The sequence shown here is derived from an EMBL/GenBank/DDBJ whole genome shotgun (WGS) entry which is preliminary data.</text>
</comment>
<dbReference type="InterPro" id="IPR014729">
    <property type="entry name" value="Rossmann-like_a/b/a_fold"/>
</dbReference>
<dbReference type="Gene3D" id="3.40.50.620">
    <property type="entry name" value="HUPs"/>
    <property type="match status" value="1"/>
</dbReference>
<dbReference type="InterPro" id="IPR002081">
    <property type="entry name" value="Cryptochrome/DNA_photolyase_1"/>
</dbReference>
<dbReference type="GO" id="GO:0009416">
    <property type="term" value="P:response to light stimulus"/>
    <property type="evidence" value="ECO:0007669"/>
    <property type="project" value="TreeGrafter"/>
</dbReference>
<evidence type="ECO:0000259" key="1">
    <source>
        <dbReference type="PROSITE" id="PS51645"/>
    </source>
</evidence>
<dbReference type="SUPFAM" id="SSF52425">
    <property type="entry name" value="Cryptochrome/photolyase, N-terminal domain"/>
    <property type="match status" value="1"/>
</dbReference>
<name>A0A7X5RL29_9ALTE</name>
<evidence type="ECO:0000313" key="3">
    <source>
        <dbReference type="Proteomes" id="UP000470213"/>
    </source>
</evidence>
<dbReference type="Pfam" id="PF00875">
    <property type="entry name" value="DNA_photolyase"/>
    <property type="match status" value="1"/>
</dbReference>
<dbReference type="GO" id="GO:0071949">
    <property type="term" value="F:FAD binding"/>
    <property type="evidence" value="ECO:0007669"/>
    <property type="project" value="TreeGrafter"/>
</dbReference>
<dbReference type="PANTHER" id="PTHR11455">
    <property type="entry name" value="CRYPTOCHROME"/>
    <property type="match status" value="1"/>
</dbReference>
<keyword evidence="3" id="KW-1185">Reference proteome</keyword>
<gene>
    <name evidence="2" type="ORF">GTH32_08715</name>
</gene>
<organism evidence="2 3">
    <name type="scientific">Alteromonas profundi</name>
    <dbReference type="NCBI Taxonomy" id="2696062"/>
    <lineage>
        <taxon>Bacteria</taxon>
        <taxon>Pseudomonadati</taxon>
        <taxon>Pseudomonadota</taxon>
        <taxon>Gammaproteobacteria</taxon>
        <taxon>Alteromonadales</taxon>
        <taxon>Alteromonadaceae</taxon>
        <taxon>Alteromonas/Salinimonas group</taxon>
        <taxon>Alteromonas</taxon>
    </lineage>
</organism>
<dbReference type="PANTHER" id="PTHR11455:SF9">
    <property type="entry name" value="CRYPTOCHROME CIRCADIAN CLOCK 5 ISOFORM X1"/>
    <property type="match status" value="1"/>
</dbReference>
<evidence type="ECO:0000313" key="2">
    <source>
        <dbReference type="EMBL" id="NDV91259.1"/>
    </source>
</evidence>
<sequence length="219" mass="25508">MSPMVELAKEAVTLIWLKRDLRLRDHAPLYQAAQQNERVILLYCWEPSLLQHPNMDSRHWGFVSQSLTAIDEQLPNSVRVLQLNMEVLDALALVSEKYRVTRIRSHQEIGLEVTHNRDKAVKHWALVNNVGFDEASYGGVIRGLPHRKQWQKNWEKAFSTRPFVVYVAPITDIAGHGRDTAKRLWDYKERDDVLAEAKRIVNRHTLSNSPSRRWVKQKS</sequence>
<accession>A0A7X5RL29</accession>
<proteinExistence type="predicted"/>
<dbReference type="AlphaFoldDB" id="A0A7X5RL29"/>
<dbReference type="EMBL" id="JAAAWN010000009">
    <property type="protein sequence ID" value="NDV91259.1"/>
    <property type="molecule type" value="Genomic_DNA"/>
</dbReference>